<keyword evidence="2" id="KW-1133">Transmembrane helix</keyword>
<dbReference type="RefSeq" id="WP_122935744.1">
    <property type="nucleotide sequence ID" value="NZ_JBHSNT010000003.1"/>
</dbReference>
<dbReference type="EMBL" id="RHHB01000003">
    <property type="protein sequence ID" value="RNB51584.1"/>
    <property type="molecule type" value="Genomic_DNA"/>
</dbReference>
<feature type="compositionally biased region" description="Basic and acidic residues" evidence="1">
    <location>
        <begin position="1"/>
        <end position="10"/>
    </location>
</feature>
<feature type="transmembrane region" description="Helical" evidence="2">
    <location>
        <begin position="36"/>
        <end position="54"/>
    </location>
</feature>
<organism evidence="3 4">
    <name type="scientific">Agromyces tardus</name>
    <dbReference type="NCBI Taxonomy" id="2583849"/>
    <lineage>
        <taxon>Bacteria</taxon>
        <taxon>Bacillati</taxon>
        <taxon>Actinomycetota</taxon>
        <taxon>Actinomycetes</taxon>
        <taxon>Micrococcales</taxon>
        <taxon>Microbacteriaceae</taxon>
        <taxon>Agromyces</taxon>
    </lineage>
</organism>
<feature type="region of interest" description="Disordered" evidence="1">
    <location>
        <begin position="1"/>
        <end position="23"/>
    </location>
</feature>
<protein>
    <submittedName>
        <fullName evidence="3">Uncharacterized protein</fullName>
    </submittedName>
</protein>
<accession>A0A3M8AK47</accession>
<keyword evidence="4" id="KW-1185">Reference proteome</keyword>
<evidence type="ECO:0000313" key="4">
    <source>
        <dbReference type="Proteomes" id="UP000275048"/>
    </source>
</evidence>
<feature type="transmembrane region" description="Helical" evidence="2">
    <location>
        <begin position="82"/>
        <end position="103"/>
    </location>
</feature>
<gene>
    <name evidence="3" type="ORF">EDM22_03900</name>
</gene>
<dbReference type="Proteomes" id="UP000275048">
    <property type="component" value="Unassembled WGS sequence"/>
</dbReference>
<sequence length="133" mass="14003">MRRLEPDRTGEPAGARSGAHGDAEARRRAARAADRSATIIGLLLLAPVVLWFAWQGAWIGAKVGLCHSSACRTSAIDTGMAVAVYGPLIAWVLALAASILRLALRRTAWWIPPVALVVAIVAQQVGGSIADGW</sequence>
<proteinExistence type="predicted"/>
<keyword evidence="2" id="KW-0472">Membrane</keyword>
<evidence type="ECO:0000256" key="1">
    <source>
        <dbReference type="SAM" id="MobiDB-lite"/>
    </source>
</evidence>
<evidence type="ECO:0000256" key="2">
    <source>
        <dbReference type="SAM" id="Phobius"/>
    </source>
</evidence>
<keyword evidence="2" id="KW-0812">Transmembrane</keyword>
<comment type="caution">
    <text evidence="3">The sequence shown here is derived from an EMBL/GenBank/DDBJ whole genome shotgun (WGS) entry which is preliminary data.</text>
</comment>
<evidence type="ECO:0000313" key="3">
    <source>
        <dbReference type="EMBL" id="RNB51584.1"/>
    </source>
</evidence>
<dbReference type="AlphaFoldDB" id="A0A3M8AK47"/>
<reference evidence="3 4" key="1">
    <citation type="submission" date="2018-10" db="EMBL/GenBank/DDBJ databases">
        <title>Isolation, diversity and antibacterial activity of antinobacteria from the wheat rhizosphere soil.</title>
        <authorList>
            <person name="Sun T."/>
        </authorList>
    </citation>
    <scope>NUCLEOTIDE SEQUENCE [LARGE SCALE GENOMIC DNA]</scope>
    <source>
        <strain evidence="3 4">SJ-23</strain>
    </source>
</reference>
<name>A0A3M8AK47_9MICO</name>
<feature type="transmembrane region" description="Helical" evidence="2">
    <location>
        <begin position="110"/>
        <end position="130"/>
    </location>
</feature>